<keyword evidence="10" id="KW-1015">Disulfide bond</keyword>
<evidence type="ECO:0000256" key="4">
    <source>
        <dbReference type="ARBA" id="ARBA00012358"/>
    </source>
</evidence>
<evidence type="ECO:0000256" key="12">
    <source>
        <dbReference type="ARBA" id="ARBA00030295"/>
    </source>
</evidence>
<dbReference type="AlphaFoldDB" id="A0A1N6HHK3"/>
<keyword evidence="5" id="KW-0004">4Fe-4S</keyword>
<dbReference type="InterPro" id="IPR004209">
    <property type="entry name" value="FTR_bsu"/>
</dbReference>
<dbReference type="PANTHER" id="PTHR35113:SF1">
    <property type="entry name" value="FERREDOXIN-THIOREDOXIN REDUCTASE CATALYTIC CHAIN, CHLOROPLASTIC"/>
    <property type="match status" value="1"/>
</dbReference>
<evidence type="ECO:0000256" key="6">
    <source>
        <dbReference type="ARBA" id="ARBA00022723"/>
    </source>
</evidence>
<keyword evidence="6" id="KW-0479">Metal-binding</keyword>
<name>A0A1N6HHK3_9BACT</name>
<evidence type="ECO:0000256" key="5">
    <source>
        <dbReference type="ARBA" id="ARBA00022485"/>
    </source>
</evidence>
<comment type="subunit">
    <text evidence="11">Heterodimer of subunit A (variable subunit) and subunit B (catalytic subunit). Heterodimeric FTR forms a complex with ferredoxin and thioredoxin.</text>
</comment>
<gene>
    <name evidence="14" type="ORF">SAMN02745161_2214</name>
</gene>
<dbReference type="Pfam" id="PF02943">
    <property type="entry name" value="FeThRed_B"/>
    <property type="match status" value="1"/>
</dbReference>
<dbReference type="RefSeq" id="WP_074216976.1">
    <property type="nucleotide sequence ID" value="NZ_FSRG01000005.1"/>
</dbReference>
<comment type="function">
    <text evidence="2">Catalytic subunit of the ferredoxin-thioredoxin reductase (FTR), which catalyzes the two-electron reduction of thioredoxins by the electrons provided by reduced ferredoxin.</text>
</comment>
<reference evidence="15" key="1">
    <citation type="submission" date="2016-11" db="EMBL/GenBank/DDBJ databases">
        <authorList>
            <person name="Varghese N."/>
            <person name="Submissions S."/>
        </authorList>
    </citation>
    <scope>NUCLEOTIDE SEQUENCE [LARGE SCALE GENOMIC DNA]</scope>
    <source>
        <strain evidence="15">DSM 17456</strain>
    </source>
</reference>
<dbReference type="GO" id="GO:0051539">
    <property type="term" value="F:4 iron, 4 sulfur cluster binding"/>
    <property type="evidence" value="ECO:0007669"/>
    <property type="project" value="UniProtKB-KW"/>
</dbReference>
<proteinExistence type="inferred from homology"/>
<comment type="similarity">
    <text evidence="3">Belongs to the ferredoxin thioredoxin reductase beta subunit family.</text>
</comment>
<evidence type="ECO:0000256" key="10">
    <source>
        <dbReference type="ARBA" id="ARBA00023157"/>
    </source>
</evidence>
<evidence type="ECO:0000256" key="13">
    <source>
        <dbReference type="ARBA" id="ARBA00048150"/>
    </source>
</evidence>
<dbReference type="Gene3D" id="3.90.460.10">
    <property type="entry name" value="Ferredoxin thioredoxin reductase catalytic beta subunit"/>
    <property type="match status" value="1"/>
</dbReference>
<evidence type="ECO:0000256" key="8">
    <source>
        <dbReference type="ARBA" id="ARBA00023004"/>
    </source>
</evidence>
<comment type="catalytic activity">
    <reaction evidence="13">
        <text>[thioredoxin]-disulfide + 2 reduced [2Fe-2S]-[ferredoxin] + 2 H(+) = [thioredoxin]-dithiol + 2 oxidized [2Fe-2S]-[ferredoxin]</text>
        <dbReference type="Rhea" id="RHEA:42336"/>
        <dbReference type="Rhea" id="RHEA-COMP:10000"/>
        <dbReference type="Rhea" id="RHEA-COMP:10001"/>
        <dbReference type="Rhea" id="RHEA-COMP:10698"/>
        <dbReference type="Rhea" id="RHEA-COMP:10700"/>
        <dbReference type="ChEBI" id="CHEBI:15378"/>
        <dbReference type="ChEBI" id="CHEBI:29950"/>
        <dbReference type="ChEBI" id="CHEBI:33737"/>
        <dbReference type="ChEBI" id="CHEBI:33738"/>
        <dbReference type="ChEBI" id="CHEBI:50058"/>
        <dbReference type="EC" id="1.8.7.2"/>
    </reaction>
</comment>
<dbReference type="GO" id="GO:0016730">
    <property type="term" value="F:oxidoreductase activity, acting on iron-sulfur proteins as donors"/>
    <property type="evidence" value="ECO:0007669"/>
    <property type="project" value="InterPro"/>
</dbReference>
<dbReference type="GO" id="GO:0046872">
    <property type="term" value="F:metal ion binding"/>
    <property type="evidence" value="ECO:0007669"/>
    <property type="project" value="UniProtKB-KW"/>
</dbReference>
<keyword evidence="8" id="KW-0408">Iron</keyword>
<evidence type="ECO:0000256" key="11">
    <source>
        <dbReference type="ARBA" id="ARBA00026011"/>
    </source>
</evidence>
<dbReference type="STRING" id="1121457.SAMN02745161_2214"/>
<keyword evidence="7" id="KW-0560">Oxidoreductase</keyword>
<dbReference type="PANTHER" id="PTHR35113">
    <property type="entry name" value="FERREDOXIN-THIOREDOXIN REDUCTASE CATALYTIC CHAIN, CHLOROPLASTIC"/>
    <property type="match status" value="1"/>
</dbReference>
<dbReference type="InterPro" id="IPR036644">
    <property type="entry name" value="FTR_bsu_sf"/>
</dbReference>
<protein>
    <recommendedName>
        <fullName evidence="4">ferredoxin:thioredoxin reductase</fullName>
        <ecNumber evidence="4">1.8.7.2</ecNumber>
    </recommendedName>
    <alternativeName>
        <fullName evidence="12">Ferredoxin-thioredoxin reductase subunit B</fullName>
    </alternativeName>
</protein>
<dbReference type="EC" id="1.8.7.2" evidence="4"/>
<keyword evidence="9" id="KW-0411">Iron-sulfur</keyword>
<evidence type="ECO:0000256" key="7">
    <source>
        <dbReference type="ARBA" id="ARBA00023002"/>
    </source>
</evidence>
<evidence type="ECO:0000313" key="14">
    <source>
        <dbReference type="EMBL" id="SIO19271.1"/>
    </source>
</evidence>
<accession>A0A1N6HHK3</accession>
<organism evidence="14 15">
    <name type="scientific">Halodesulfovibrio marinisediminis DSM 17456</name>
    <dbReference type="NCBI Taxonomy" id="1121457"/>
    <lineage>
        <taxon>Bacteria</taxon>
        <taxon>Pseudomonadati</taxon>
        <taxon>Thermodesulfobacteriota</taxon>
        <taxon>Desulfovibrionia</taxon>
        <taxon>Desulfovibrionales</taxon>
        <taxon>Desulfovibrionaceae</taxon>
        <taxon>Halodesulfovibrio</taxon>
    </lineage>
</organism>
<dbReference type="EMBL" id="FSRG01000005">
    <property type="protein sequence ID" value="SIO19271.1"/>
    <property type="molecule type" value="Genomic_DNA"/>
</dbReference>
<dbReference type="Proteomes" id="UP000184694">
    <property type="component" value="Unassembled WGS sequence"/>
</dbReference>
<dbReference type="OrthoDB" id="9782739at2"/>
<evidence type="ECO:0000256" key="3">
    <source>
        <dbReference type="ARBA" id="ARBA00007941"/>
    </source>
</evidence>
<evidence type="ECO:0000256" key="2">
    <source>
        <dbReference type="ARBA" id="ARBA00003945"/>
    </source>
</evidence>
<dbReference type="SUPFAM" id="SSF57662">
    <property type="entry name" value="Ferredoxin thioredoxin reductase (FTR), catalytic beta chain"/>
    <property type="match status" value="1"/>
</dbReference>
<evidence type="ECO:0000313" key="15">
    <source>
        <dbReference type="Proteomes" id="UP000184694"/>
    </source>
</evidence>
<comment type="cofactor">
    <cofactor evidence="1">
        <name>[4Fe-4S] cluster</name>
        <dbReference type="ChEBI" id="CHEBI:49883"/>
    </cofactor>
</comment>
<keyword evidence="15" id="KW-1185">Reference proteome</keyword>
<evidence type="ECO:0000256" key="1">
    <source>
        <dbReference type="ARBA" id="ARBA00001966"/>
    </source>
</evidence>
<evidence type="ECO:0000256" key="9">
    <source>
        <dbReference type="ARBA" id="ARBA00023014"/>
    </source>
</evidence>
<sequence>MSKKMTAEELYKMLKKIQEPRGFYFNKDMSITMPLLESLLINKEEYGYMACPCRLPNGEFDKDRDIVCPCEYRDPDLEEFGVCYCGLYVTEEYNQEDHGEVAIPERRPPEKILA</sequence>